<protein>
    <recommendedName>
        <fullName evidence="3">PiggyBac transposable element-derived protein domain-containing protein</fullName>
    </recommendedName>
</protein>
<organism evidence="1 2">
    <name type="scientific">Parasitella parasitica</name>
    <dbReference type="NCBI Taxonomy" id="35722"/>
    <lineage>
        <taxon>Eukaryota</taxon>
        <taxon>Fungi</taxon>
        <taxon>Fungi incertae sedis</taxon>
        <taxon>Mucoromycota</taxon>
        <taxon>Mucoromycotina</taxon>
        <taxon>Mucoromycetes</taxon>
        <taxon>Mucorales</taxon>
        <taxon>Mucorineae</taxon>
        <taxon>Mucoraceae</taxon>
        <taxon>Parasitella</taxon>
    </lineage>
</organism>
<evidence type="ECO:0008006" key="3">
    <source>
        <dbReference type="Google" id="ProtNLM"/>
    </source>
</evidence>
<dbReference type="Proteomes" id="UP000054107">
    <property type="component" value="Unassembled WGS sequence"/>
</dbReference>
<gene>
    <name evidence="1" type="primary">PARPA_07681.1 scaffold 29879</name>
</gene>
<name>A0A0B7NE13_9FUNG</name>
<dbReference type="OrthoDB" id="2286379at2759"/>
<keyword evidence="2" id="KW-1185">Reference proteome</keyword>
<accession>A0A0B7NE13</accession>
<sequence>MSTLVVTGDNLSKKFHNVHPKTIATVCRSVEPWFSSGRTVIAESWFASPAIVRALKDVGLFSIMQVKKKSYWPRGMPMKDMVGSLGEEVGDVKVVKSR</sequence>
<proteinExistence type="predicted"/>
<evidence type="ECO:0000313" key="2">
    <source>
        <dbReference type="Proteomes" id="UP000054107"/>
    </source>
</evidence>
<feature type="non-terminal residue" evidence="1">
    <location>
        <position position="98"/>
    </location>
</feature>
<dbReference type="AlphaFoldDB" id="A0A0B7NE13"/>
<evidence type="ECO:0000313" key="1">
    <source>
        <dbReference type="EMBL" id="CEP13575.1"/>
    </source>
</evidence>
<reference evidence="1 2" key="1">
    <citation type="submission" date="2014-09" db="EMBL/GenBank/DDBJ databases">
        <authorList>
            <person name="Ellenberger Sabrina"/>
        </authorList>
    </citation>
    <scope>NUCLEOTIDE SEQUENCE [LARGE SCALE GENOMIC DNA]</scope>
    <source>
        <strain evidence="1 2">CBS 412.66</strain>
    </source>
</reference>
<dbReference type="EMBL" id="LN730227">
    <property type="protein sequence ID" value="CEP13575.1"/>
    <property type="molecule type" value="Genomic_DNA"/>
</dbReference>